<dbReference type="SUPFAM" id="SSF102198">
    <property type="entry name" value="Putative cyclase"/>
    <property type="match status" value="1"/>
</dbReference>
<dbReference type="GO" id="GO:0004061">
    <property type="term" value="F:arylformamidase activity"/>
    <property type="evidence" value="ECO:0007669"/>
    <property type="project" value="InterPro"/>
</dbReference>
<dbReference type="PANTHER" id="PTHR31118:SF12">
    <property type="entry name" value="CYCLASE-LIKE PROTEIN 2"/>
    <property type="match status" value="1"/>
</dbReference>
<feature type="region of interest" description="Disordered" evidence="1">
    <location>
        <begin position="388"/>
        <end position="414"/>
    </location>
</feature>
<feature type="domain" description="Acyl-CoA dehydrogenase/oxidase N-terminal" evidence="2">
    <location>
        <begin position="7"/>
        <end position="112"/>
    </location>
</feature>
<evidence type="ECO:0000313" key="3">
    <source>
        <dbReference type="EMBL" id="GET43079.1"/>
    </source>
</evidence>
<reference evidence="3" key="1">
    <citation type="submission" date="2019-10" db="EMBL/GenBank/DDBJ databases">
        <title>Draft genome sequece of Microseira wollei NIES-4236.</title>
        <authorList>
            <person name="Yamaguchi H."/>
            <person name="Suzuki S."/>
            <person name="Kawachi M."/>
        </authorList>
    </citation>
    <scope>NUCLEOTIDE SEQUENCE</scope>
    <source>
        <strain evidence="3">NIES-4236</strain>
    </source>
</reference>
<dbReference type="GO" id="GO:0050660">
    <property type="term" value="F:flavin adenine dinucleotide binding"/>
    <property type="evidence" value="ECO:0007669"/>
    <property type="project" value="InterPro"/>
</dbReference>
<feature type="region of interest" description="Disordered" evidence="1">
    <location>
        <begin position="357"/>
        <end position="376"/>
    </location>
</feature>
<dbReference type="InterPro" id="IPR009100">
    <property type="entry name" value="AcylCoA_DH/oxidase_NM_dom_sf"/>
</dbReference>
<feature type="compositionally biased region" description="Polar residues" evidence="1">
    <location>
        <begin position="389"/>
        <end position="403"/>
    </location>
</feature>
<keyword evidence="4" id="KW-1185">Reference proteome</keyword>
<protein>
    <submittedName>
        <fullName evidence="3">Acyl-CoA dehydrogenase family protein</fullName>
    </submittedName>
</protein>
<evidence type="ECO:0000256" key="1">
    <source>
        <dbReference type="SAM" id="MobiDB-lite"/>
    </source>
</evidence>
<gene>
    <name evidence="3" type="ORF">MiSe_78990</name>
</gene>
<evidence type="ECO:0000259" key="2">
    <source>
        <dbReference type="Pfam" id="PF02771"/>
    </source>
</evidence>
<dbReference type="Gene3D" id="1.10.540.10">
    <property type="entry name" value="Acyl-CoA dehydrogenase/oxidase, N-terminal domain"/>
    <property type="match status" value="1"/>
</dbReference>
<dbReference type="Pfam" id="PF02771">
    <property type="entry name" value="Acyl-CoA_dh_N"/>
    <property type="match status" value="1"/>
</dbReference>
<dbReference type="InterPro" id="IPR013786">
    <property type="entry name" value="AcylCoA_DH/ox_N"/>
</dbReference>
<dbReference type="Gene3D" id="3.50.30.50">
    <property type="entry name" value="Putative cyclase"/>
    <property type="match status" value="1"/>
</dbReference>
<proteinExistence type="predicted"/>
<dbReference type="RefSeq" id="WP_307731636.1">
    <property type="nucleotide sequence ID" value="NZ_BLAY01000198.1"/>
</dbReference>
<dbReference type="GO" id="GO:0019441">
    <property type="term" value="P:L-tryptophan catabolic process to kynurenine"/>
    <property type="evidence" value="ECO:0007669"/>
    <property type="project" value="InterPro"/>
</dbReference>
<dbReference type="InterPro" id="IPR037069">
    <property type="entry name" value="AcylCoA_DH/ox_N_sf"/>
</dbReference>
<dbReference type="EMBL" id="BLAY01000198">
    <property type="protein sequence ID" value="GET43079.1"/>
    <property type="molecule type" value="Genomic_DNA"/>
</dbReference>
<dbReference type="GO" id="GO:0016627">
    <property type="term" value="F:oxidoreductase activity, acting on the CH-CH group of donors"/>
    <property type="evidence" value="ECO:0007669"/>
    <property type="project" value="InterPro"/>
</dbReference>
<name>A0AAV3XQL2_9CYAN</name>
<dbReference type="Proteomes" id="UP001050975">
    <property type="component" value="Unassembled WGS sequence"/>
</dbReference>
<organism evidence="3 4">
    <name type="scientific">Microseira wollei NIES-4236</name>
    <dbReference type="NCBI Taxonomy" id="2530354"/>
    <lineage>
        <taxon>Bacteria</taxon>
        <taxon>Bacillati</taxon>
        <taxon>Cyanobacteriota</taxon>
        <taxon>Cyanophyceae</taxon>
        <taxon>Oscillatoriophycideae</taxon>
        <taxon>Aerosakkonematales</taxon>
        <taxon>Aerosakkonemataceae</taxon>
        <taxon>Microseira</taxon>
    </lineage>
</organism>
<comment type="caution">
    <text evidence="3">The sequence shown here is derived from an EMBL/GenBank/DDBJ whole genome shotgun (WGS) entry which is preliminary data.</text>
</comment>
<dbReference type="InterPro" id="IPR007325">
    <property type="entry name" value="KFase/CYL"/>
</dbReference>
<dbReference type="Pfam" id="PF04199">
    <property type="entry name" value="Cyclase"/>
    <property type="match status" value="1"/>
</dbReference>
<dbReference type="InterPro" id="IPR037175">
    <property type="entry name" value="KFase_sf"/>
</dbReference>
<sequence length="654" mass="71220">MKVLSNLLDSIESYLQRSVAPIANKIDRDSDTLFQALQGLGELGVLALRIPTEWNGAGANEETFQSFQELVARYSGALAFLQVQHQSAAGMIFEGRNSSLMQAYLPRMSNGEVLLGIGFSQLRREGDPVILALPVDGGYLLNGFVPWVTGWGLFQEFIVAASLPDGRAVFGIVPLVETYQETGGNITFSQPMELAAMTSTNTVTATLKNWFLTDDIIVSIKPPGWIHENDKKNVLRSTFLAMGCARSGLDILENTLQNKSLPFIPKAFDSLTQELSRCRTAIKAAEKNPSFTLDEKLQLRAQAIDLAGRCAHAAVTVSSGAANYINHPAQRVYREALVFTVTGQTTAVMEATLKQLTQKNPEAEPPYYRSQAQPGSELTLEAEPPYYRSQAQPGSELTPSQAQPGYEGREGLPTAGEKSITYSKVIDLSHIIDPDIPQWPGDPKVEFETIAEIAKDGYYLRRFSLGEHSATHMNAPNSFHASGVGIDAYSAESLIVPAVVIDIRAKTMVDSDYELAIADILSWEQQYGQIPAGIVVLLYTGWQQKWSDSQAFLNQDADGNLHFPGFSSEATQFLLRARQIAGVGIDTHGVDAGLNATFATNRLVLEKPRIVLENLTNLDQLPPKGTTLVIGVLRLKGGSGSAAAVLAFVRNNQD</sequence>
<evidence type="ECO:0000313" key="4">
    <source>
        <dbReference type="Proteomes" id="UP001050975"/>
    </source>
</evidence>
<dbReference type="SUPFAM" id="SSF56645">
    <property type="entry name" value="Acyl-CoA dehydrogenase NM domain-like"/>
    <property type="match status" value="1"/>
</dbReference>
<accession>A0AAV3XQL2</accession>
<dbReference type="AlphaFoldDB" id="A0AAV3XQL2"/>
<dbReference type="PANTHER" id="PTHR31118">
    <property type="entry name" value="CYCLASE-LIKE PROTEIN 2"/>
    <property type="match status" value="1"/>
</dbReference>